<evidence type="ECO:0000256" key="7">
    <source>
        <dbReference type="ARBA" id="ARBA00051587"/>
    </source>
</evidence>
<evidence type="ECO:0000313" key="14">
    <source>
        <dbReference type="Proteomes" id="UP000006222"/>
    </source>
</evidence>
<proteinExistence type="inferred from homology"/>
<keyword evidence="5 11" id="KW-0663">Pyridoxal phosphate</keyword>
<dbReference type="GO" id="GO:0000271">
    <property type="term" value="P:polysaccharide biosynthetic process"/>
    <property type="evidence" value="ECO:0007669"/>
    <property type="project" value="TreeGrafter"/>
</dbReference>
<dbReference type="EMBL" id="AFAR01000032">
    <property type="protein sequence ID" value="EGF29398.1"/>
    <property type="molecule type" value="Genomic_DNA"/>
</dbReference>
<dbReference type="Gene3D" id="3.90.1150.10">
    <property type="entry name" value="Aspartate Aminotransferase, domain 1"/>
    <property type="match status" value="1"/>
</dbReference>
<gene>
    <name evidence="13" type="ORF">RBWH47_02762</name>
</gene>
<dbReference type="RefSeq" id="WP_007324569.1">
    <property type="nucleotide sequence ID" value="NZ_AFAR01000032.1"/>
</dbReference>
<evidence type="ECO:0000256" key="4">
    <source>
        <dbReference type="ARBA" id="ARBA00022679"/>
    </source>
</evidence>
<dbReference type="InterPro" id="IPR026385">
    <property type="entry name" value="LegC-like"/>
</dbReference>
<dbReference type="Pfam" id="PF01041">
    <property type="entry name" value="DegT_DnrJ_EryC1"/>
    <property type="match status" value="1"/>
</dbReference>
<evidence type="ECO:0000256" key="12">
    <source>
        <dbReference type="RuleBase" id="RU004508"/>
    </source>
</evidence>
<dbReference type="NCBIfam" id="TIGR04181">
    <property type="entry name" value="NHT_00031"/>
    <property type="match status" value="1"/>
</dbReference>
<evidence type="ECO:0000256" key="5">
    <source>
        <dbReference type="ARBA" id="ARBA00022898"/>
    </source>
</evidence>
<evidence type="ECO:0000256" key="6">
    <source>
        <dbReference type="ARBA" id="ARBA00037999"/>
    </source>
</evidence>
<feature type="modified residue" description="N6-(pyridoxal phosphate)lysine" evidence="11">
    <location>
        <position position="216"/>
    </location>
</feature>
<reference evidence="13 14" key="1">
    <citation type="journal article" date="2013" name="Mar. Genomics">
        <title>Expression of sulfatases in Rhodopirellula baltica and the diversity of sulfatases in the genus Rhodopirellula.</title>
        <authorList>
            <person name="Wegner C.E."/>
            <person name="Richter-Heitmann T."/>
            <person name="Klindworth A."/>
            <person name="Klockow C."/>
            <person name="Richter M."/>
            <person name="Achstetter T."/>
            <person name="Glockner F.O."/>
            <person name="Harder J."/>
        </authorList>
    </citation>
    <scope>NUCLEOTIDE SEQUENCE [LARGE SCALE GENOMIC DNA]</scope>
    <source>
        <strain evidence="13 14">WH47</strain>
    </source>
</reference>
<name>F2ALQ2_RHOBT</name>
<dbReference type="CDD" id="cd00616">
    <property type="entry name" value="AHBA_syn"/>
    <property type="match status" value="1"/>
</dbReference>
<dbReference type="GO" id="GO:0030170">
    <property type="term" value="F:pyridoxal phosphate binding"/>
    <property type="evidence" value="ECO:0007669"/>
    <property type="project" value="TreeGrafter"/>
</dbReference>
<evidence type="ECO:0000256" key="10">
    <source>
        <dbReference type="PIRSR" id="PIRSR000390-1"/>
    </source>
</evidence>
<accession>F2ALQ2</accession>
<protein>
    <recommendedName>
        <fullName evidence="9">GDP-perosamine synthase</fullName>
        <ecNumber evidence="8">2.6.1.102</ecNumber>
    </recommendedName>
</protein>
<evidence type="ECO:0000313" key="13">
    <source>
        <dbReference type="EMBL" id="EGF29398.1"/>
    </source>
</evidence>
<dbReference type="InterPro" id="IPR000653">
    <property type="entry name" value="DegT/StrS_aminotransferase"/>
</dbReference>
<evidence type="ECO:0000256" key="2">
    <source>
        <dbReference type="ARBA" id="ARBA00005125"/>
    </source>
</evidence>
<dbReference type="SUPFAM" id="SSF53383">
    <property type="entry name" value="PLP-dependent transferases"/>
    <property type="match status" value="1"/>
</dbReference>
<feature type="active site" description="Proton acceptor" evidence="10">
    <location>
        <position position="216"/>
    </location>
</feature>
<keyword evidence="3" id="KW-0032">Aminotransferase</keyword>
<comment type="caution">
    <text evidence="13">The sequence shown here is derived from an EMBL/GenBank/DDBJ whole genome shotgun (WGS) entry which is preliminary data.</text>
</comment>
<dbReference type="PIRSF" id="PIRSF000390">
    <property type="entry name" value="PLP_StrS"/>
    <property type="match status" value="1"/>
</dbReference>
<dbReference type="FunFam" id="3.40.640.10:FF:000090">
    <property type="entry name" value="Pyridoxal phosphate-dependent aminotransferase"/>
    <property type="match status" value="1"/>
</dbReference>
<organism evidence="13 14">
    <name type="scientific">Rhodopirellula baltica WH47</name>
    <dbReference type="NCBI Taxonomy" id="991778"/>
    <lineage>
        <taxon>Bacteria</taxon>
        <taxon>Pseudomonadati</taxon>
        <taxon>Planctomycetota</taxon>
        <taxon>Planctomycetia</taxon>
        <taxon>Pirellulales</taxon>
        <taxon>Pirellulaceae</taxon>
        <taxon>Rhodopirellula</taxon>
    </lineage>
</organism>
<comment type="catalytic activity">
    <reaction evidence="7">
        <text>GDP-alpha-D-perosamine + 2-oxoglutarate = GDP-4-dehydro-alpha-D-rhamnose + L-glutamate</text>
        <dbReference type="Rhea" id="RHEA:36779"/>
        <dbReference type="ChEBI" id="CHEBI:16810"/>
        <dbReference type="ChEBI" id="CHEBI:29985"/>
        <dbReference type="ChEBI" id="CHEBI:57964"/>
        <dbReference type="ChEBI" id="CHEBI:73996"/>
        <dbReference type="EC" id="2.6.1.102"/>
    </reaction>
</comment>
<evidence type="ECO:0000256" key="3">
    <source>
        <dbReference type="ARBA" id="ARBA00022576"/>
    </source>
</evidence>
<keyword evidence="4" id="KW-0808">Transferase</keyword>
<evidence type="ECO:0000256" key="9">
    <source>
        <dbReference type="ARBA" id="ARBA00074221"/>
    </source>
</evidence>
<evidence type="ECO:0000256" key="1">
    <source>
        <dbReference type="ARBA" id="ARBA00001933"/>
    </source>
</evidence>
<dbReference type="PANTHER" id="PTHR30244:SF30">
    <property type="entry name" value="BLR5990 PROTEIN"/>
    <property type="match status" value="1"/>
</dbReference>
<dbReference type="AlphaFoldDB" id="F2ALQ2"/>
<comment type="similarity">
    <text evidence="6 12">Belongs to the DegT/DnrJ/EryC1 family.</text>
</comment>
<dbReference type="Gene3D" id="3.40.640.10">
    <property type="entry name" value="Type I PLP-dependent aspartate aminotransferase-like (Major domain)"/>
    <property type="match status" value="1"/>
</dbReference>
<dbReference type="GO" id="GO:0102933">
    <property type="term" value="F:GDP-4-dehydro-6-deoxy-D-mannose-4-aminotransferase activity"/>
    <property type="evidence" value="ECO:0007669"/>
    <property type="project" value="UniProtKB-EC"/>
</dbReference>
<dbReference type="PANTHER" id="PTHR30244">
    <property type="entry name" value="TRANSAMINASE"/>
    <property type="match status" value="1"/>
</dbReference>
<dbReference type="Proteomes" id="UP000006222">
    <property type="component" value="Unassembled WGS sequence"/>
</dbReference>
<dbReference type="EC" id="2.6.1.102" evidence="8"/>
<evidence type="ECO:0000256" key="11">
    <source>
        <dbReference type="PIRSR" id="PIRSR000390-2"/>
    </source>
</evidence>
<dbReference type="InterPro" id="IPR015424">
    <property type="entry name" value="PyrdxlP-dep_Trfase"/>
</dbReference>
<sequence>MSGSFVESIVKAITTVTDGPCVLHEPVFRGRELKYVTECIETGWVSSVGSYVDRIEQDLSAYTGAKHVVATVNGTSALHVALVVAGVKPADEVIVPALSFVATANAVTYCGATPHFVDVETETMGMDADQLLSHLEGTLESVSGQWRNRTTGSRVAAIVPMHTFGHPCDIEGIVEIGQKYQIPVVEDAAESLGSFRNGQHTGTFAQMGVLSFNGNKIVTSGGGGAILTNDSVLAKRLKHLTTTAKVSHRWEYVHDQAGFNYRMPNLNAALACAQLEQLEGFIRVKRETAERYSRAFAAIDGVSLVHEPNNCMSNYWLNAIRLDDTTESFRNEILAATNDSGVMTRPCWTPINRLPMYQSCYTCNLDNTDTLFEQLINIPSGVGISQASE</sequence>
<dbReference type="InterPro" id="IPR015422">
    <property type="entry name" value="PyrdxlP-dep_Trfase_small"/>
</dbReference>
<comment type="pathway">
    <text evidence="2">Bacterial outer membrane biogenesis; LPS O-antigen biosynthesis.</text>
</comment>
<dbReference type="PATRIC" id="fig|991778.3.peg.624"/>
<comment type="cofactor">
    <cofactor evidence="1">
        <name>pyridoxal 5'-phosphate</name>
        <dbReference type="ChEBI" id="CHEBI:597326"/>
    </cofactor>
</comment>
<evidence type="ECO:0000256" key="8">
    <source>
        <dbReference type="ARBA" id="ARBA00066317"/>
    </source>
</evidence>
<dbReference type="InterPro" id="IPR015421">
    <property type="entry name" value="PyrdxlP-dep_Trfase_major"/>
</dbReference>